<evidence type="ECO:0000256" key="1">
    <source>
        <dbReference type="SAM" id="MobiDB-lite"/>
    </source>
</evidence>
<evidence type="ECO:0000313" key="3">
    <source>
        <dbReference type="Proteomes" id="UP001345219"/>
    </source>
</evidence>
<keyword evidence="3" id="KW-1185">Reference proteome</keyword>
<dbReference type="AlphaFoldDB" id="A0AAN7QRZ2"/>
<feature type="compositionally biased region" description="Acidic residues" evidence="1">
    <location>
        <begin position="85"/>
        <end position="94"/>
    </location>
</feature>
<accession>A0AAN7QRZ2</accession>
<reference evidence="2 3" key="1">
    <citation type="journal article" date="2023" name="Hortic Res">
        <title>Pangenome of water caltrop reveals structural variations and asymmetric subgenome divergence after allopolyploidization.</title>
        <authorList>
            <person name="Zhang X."/>
            <person name="Chen Y."/>
            <person name="Wang L."/>
            <person name="Yuan Y."/>
            <person name="Fang M."/>
            <person name="Shi L."/>
            <person name="Lu R."/>
            <person name="Comes H.P."/>
            <person name="Ma Y."/>
            <person name="Chen Y."/>
            <person name="Huang G."/>
            <person name="Zhou Y."/>
            <person name="Zheng Z."/>
            <person name="Qiu Y."/>
        </authorList>
    </citation>
    <scope>NUCLEOTIDE SEQUENCE [LARGE SCALE GENOMIC DNA]</scope>
    <source>
        <tissue evidence="2">Roots</tissue>
    </source>
</reference>
<gene>
    <name evidence="2" type="ORF">SAY87_028797</name>
</gene>
<feature type="region of interest" description="Disordered" evidence="1">
    <location>
        <begin position="85"/>
        <end position="118"/>
    </location>
</feature>
<dbReference type="EMBL" id="JAXIOK010000004">
    <property type="protein sequence ID" value="KAK4773778.1"/>
    <property type="molecule type" value="Genomic_DNA"/>
</dbReference>
<sequence length="222" mass="24911">MVRKGSLRSRATHFVADLTTVFLNPIYDKPSPKHRSPHHENASDSKEVWKDSIEGDHLNDLPDGPDTSSFTAFLYSLLSSSELVDDLNDDDQTDTNDRLDQGEVSDAAMRGPGGKKSLLSRGRQSLGRAFTMIVGSHNQEWRSNYDEKLQDSNEHTFSGVEMRSFMNSVEPEAVITLPGISEPSLLLSEKLRSSLYASLPALVQGRKWLLLYRSELYMNVFC</sequence>
<organism evidence="2 3">
    <name type="scientific">Trapa incisa</name>
    <dbReference type="NCBI Taxonomy" id="236973"/>
    <lineage>
        <taxon>Eukaryota</taxon>
        <taxon>Viridiplantae</taxon>
        <taxon>Streptophyta</taxon>
        <taxon>Embryophyta</taxon>
        <taxon>Tracheophyta</taxon>
        <taxon>Spermatophyta</taxon>
        <taxon>Magnoliopsida</taxon>
        <taxon>eudicotyledons</taxon>
        <taxon>Gunneridae</taxon>
        <taxon>Pentapetalae</taxon>
        <taxon>rosids</taxon>
        <taxon>malvids</taxon>
        <taxon>Myrtales</taxon>
        <taxon>Lythraceae</taxon>
        <taxon>Trapa</taxon>
    </lineage>
</organism>
<evidence type="ECO:0000313" key="2">
    <source>
        <dbReference type="EMBL" id="KAK4773778.1"/>
    </source>
</evidence>
<proteinExistence type="predicted"/>
<protein>
    <submittedName>
        <fullName evidence="2">Uncharacterized protein</fullName>
    </submittedName>
</protein>
<dbReference type="Proteomes" id="UP001345219">
    <property type="component" value="Chromosome 22"/>
</dbReference>
<comment type="caution">
    <text evidence="2">The sequence shown here is derived from an EMBL/GenBank/DDBJ whole genome shotgun (WGS) entry which is preliminary data.</text>
</comment>
<name>A0AAN7QRZ2_9MYRT</name>